<dbReference type="OrthoDB" id="694302at2759"/>
<feature type="domain" description="PIR2-like helical" evidence="3">
    <location>
        <begin position="272"/>
        <end position="381"/>
    </location>
</feature>
<evidence type="ECO:0000259" key="2">
    <source>
        <dbReference type="Pfam" id="PF12274"/>
    </source>
</evidence>
<proteinExistence type="predicted"/>
<dbReference type="EMBL" id="PQIB02000001">
    <property type="protein sequence ID" value="RLN39901.1"/>
    <property type="molecule type" value="Genomic_DNA"/>
</dbReference>
<feature type="domain" description="DUF3615" evidence="2">
    <location>
        <begin position="543"/>
        <end position="619"/>
    </location>
</feature>
<reference evidence="5" key="1">
    <citation type="journal article" date="2019" name="Nat. Commun.">
        <title>The genome of broomcorn millet.</title>
        <authorList>
            <person name="Zou C."/>
            <person name="Miki D."/>
            <person name="Li D."/>
            <person name="Tang Q."/>
            <person name="Xiao L."/>
            <person name="Rajput S."/>
            <person name="Deng P."/>
            <person name="Jia W."/>
            <person name="Huang R."/>
            <person name="Zhang M."/>
            <person name="Sun Y."/>
            <person name="Hu J."/>
            <person name="Fu X."/>
            <person name="Schnable P.S."/>
            <person name="Li F."/>
            <person name="Zhang H."/>
            <person name="Feng B."/>
            <person name="Zhu X."/>
            <person name="Liu R."/>
            <person name="Schnable J.C."/>
            <person name="Zhu J.-K."/>
            <person name="Zhang H."/>
        </authorList>
    </citation>
    <scope>NUCLEOTIDE SEQUENCE [LARGE SCALE GENOMIC DNA]</scope>
</reference>
<evidence type="ECO:0000313" key="5">
    <source>
        <dbReference type="Proteomes" id="UP000275267"/>
    </source>
</evidence>
<name>A0A3L6TK75_PANMI</name>
<dbReference type="PANTHER" id="PTHR33120">
    <property type="entry name" value="EXPRESSED PROTEIN-RELATED"/>
    <property type="match status" value="1"/>
</dbReference>
<feature type="compositionally biased region" description="Low complexity" evidence="1">
    <location>
        <begin position="15"/>
        <end position="30"/>
    </location>
</feature>
<dbReference type="InterPro" id="IPR046527">
    <property type="entry name" value="PIR2-like_helical"/>
</dbReference>
<gene>
    <name evidence="4" type="ORF">C2845_PM01G00210</name>
</gene>
<evidence type="ECO:0000256" key="1">
    <source>
        <dbReference type="SAM" id="MobiDB-lite"/>
    </source>
</evidence>
<dbReference type="AlphaFoldDB" id="A0A3L6TK75"/>
<evidence type="ECO:0000313" key="4">
    <source>
        <dbReference type="EMBL" id="RLN39901.1"/>
    </source>
</evidence>
<keyword evidence="5" id="KW-1185">Reference proteome</keyword>
<evidence type="ECO:0000259" key="3">
    <source>
        <dbReference type="Pfam" id="PF20235"/>
    </source>
</evidence>
<accession>A0A3L6TK75</accession>
<sequence length="693" mass="77558">MFRFRRSVTGGGNESVVSGGDQSQSRSRSSPQIYGPRNLEDDFLRGDPNEESRAVLAKIGKCYNRLKNPQLGYGGFCFGLLDPASNIYVNSVMAPDVAARVAATARGGDEAAADMIQRSLDGLLAFLTRLFPCLPNVEAVRYLDAAEADPLVASLFIINRRGIEQSFTADSDTTVAAVEAALRCAAVAARHPDPQKLVLVWKLVSLSPGLKNLQPRLQCKCDQLLLRLDHVASDPALQLKESWELTKSRLRRAKPRALPPTWAARKRVLLARIHRFYLDALARLPKDELCSRYHHSLLKAGHCYGPLDPVSNIIINTIWYGKAYPPSKQFAIQMISTRCLMRIVARSFYGLVSFMCARYPDRTVDQILQRLQEANADLRVADPTFGDMLQAARRNDNTLSFSCNFLRQVSSFSLVGGRTSHPGSLQVAYNAAATAASHPVPHQQEALLGLPDSVHMLLQLTCTRVMRNDRILSSENVETIATFIMPPFADELYQQQPHPAEPEKPSNLTLCFHGLRWTSITPLSCSVILCVNERVSGPEYNMNIGYNPGNPLKYYHSHINFLATCQDPQSVHASAKLFFAECGNYSPNESWCLPMNLDQDTEHVRCIYCEKQGITIVHPAVHGFHGRDIEFEKVLLGERLFRGSDASRYTNNRLYVNGPDRLGHLEDDYIYSDYVLDPARKVEPEKLLFLFMK</sequence>
<dbReference type="Pfam" id="PF20235">
    <property type="entry name" value="PIR2-like_helical"/>
    <property type="match status" value="2"/>
</dbReference>
<feature type="region of interest" description="Disordered" evidence="1">
    <location>
        <begin position="1"/>
        <end position="46"/>
    </location>
</feature>
<feature type="domain" description="PIR2-like helical" evidence="3">
    <location>
        <begin position="70"/>
        <end position="154"/>
    </location>
</feature>
<dbReference type="Proteomes" id="UP000275267">
    <property type="component" value="Unassembled WGS sequence"/>
</dbReference>
<protein>
    <submittedName>
        <fullName evidence="4">Uncharacterized protein</fullName>
    </submittedName>
</protein>
<dbReference type="InterPro" id="IPR022059">
    <property type="entry name" value="DUF3615"/>
</dbReference>
<dbReference type="Pfam" id="PF12274">
    <property type="entry name" value="DUF3615"/>
    <property type="match status" value="1"/>
</dbReference>
<comment type="caution">
    <text evidence="4">The sequence shown here is derived from an EMBL/GenBank/DDBJ whole genome shotgun (WGS) entry which is preliminary data.</text>
</comment>
<dbReference type="PANTHER" id="PTHR33120:SF57">
    <property type="entry name" value="PIR2-LIKE HELICAL DOMAIN-CONTAINING PROTEIN"/>
    <property type="match status" value="1"/>
</dbReference>
<organism evidence="4 5">
    <name type="scientific">Panicum miliaceum</name>
    <name type="common">Proso millet</name>
    <name type="synonym">Broomcorn millet</name>
    <dbReference type="NCBI Taxonomy" id="4540"/>
    <lineage>
        <taxon>Eukaryota</taxon>
        <taxon>Viridiplantae</taxon>
        <taxon>Streptophyta</taxon>
        <taxon>Embryophyta</taxon>
        <taxon>Tracheophyta</taxon>
        <taxon>Spermatophyta</taxon>
        <taxon>Magnoliopsida</taxon>
        <taxon>Liliopsida</taxon>
        <taxon>Poales</taxon>
        <taxon>Poaceae</taxon>
        <taxon>PACMAD clade</taxon>
        <taxon>Panicoideae</taxon>
        <taxon>Panicodae</taxon>
        <taxon>Paniceae</taxon>
        <taxon>Panicinae</taxon>
        <taxon>Panicum</taxon>
        <taxon>Panicum sect. Panicum</taxon>
    </lineage>
</organism>